<sequence length="44" mass="4738">MAVARIPRAIGTSTGVKETLTCPPPAVSRFCRISGVWRWVPPTA</sequence>
<evidence type="ECO:0000313" key="2">
    <source>
        <dbReference type="Proteomes" id="UP000195062"/>
    </source>
</evidence>
<gene>
    <name evidence="1" type="ORF">CMMCAS07_10425</name>
</gene>
<proteinExistence type="predicted"/>
<evidence type="ECO:0000313" key="1">
    <source>
        <dbReference type="EMBL" id="OUE02423.1"/>
    </source>
</evidence>
<dbReference type="EMBL" id="MDHH01000002">
    <property type="protein sequence ID" value="OUE02423.1"/>
    <property type="molecule type" value="Genomic_DNA"/>
</dbReference>
<reference evidence="1 2" key="1">
    <citation type="submission" date="2016-08" db="EMBL/GenBank/DDBJ databases">
        <title>Genome sequence of Clavibacter michiganensis subsp. michiganensis strain CASJ007.</title>
        <authorList>
            <person name="Thapa S.P."/>
            <person name="Coaker G."/>
        </authorList>
    </citation>
    <scope>NUCLEOTIDE SEQUENCE [LARGE SCALE GENOMIC DNA]</scope>
    <source>
        <strain evidence="1">CASJ007</strain>
    </source>
</reference>
<keyword evidence="2" id="KW-1185">Reference proteome</keyword>
<name>A0A251XHR0_CLAMM</name>
<protein>
    <submittedName>
        <fullName evidence="1">Uncharacterized protein</fullName>
    </submittedName>
</protein>
<accession>A0A251XHR0</accession>
<dbReference type="Proteomes" id="UP000195062">
    <property type="component" value="Unassembled WGS sequence"/>
</dbReference>
<dbReference type="AlphaFoldDB" id="A0A251XHR0"/>
<organism evidence="1 2">
    <name type="scientific">Clavibacter michiganensis subsp. michiganensis</name>
    <dbReference type="NCBI Taxonomy" id="33013"/>
    <lineage>
        <taxon>Bacteria</taxon>
        <taxon>Bacillati</taxon>
        <taxon>Actinomycetota</taxon>
        <taxon>Actinomycetes</taxon>
        <taxon>Micrococcales</taxon>
        <taxon>Microbacteriaceae</taxon>
        <taxon>Clavibacter</taxon>
    </lineage>
</organism>
<comment type="caution">
    <text evidence="1">The sequence shown here is derived from an EMBL/GenBank/DDBJ whole genome shotgun (WGS) entry which is preliminary data.</text>
</comment>